<dbReference type="AlphaFoldDB" id="A0A438FXF9"/>
<dbReference type="Proteomes" id="UP000288805">
    <property type="component" value="Unassembled WGS sequence"/>
</dbReference>
<accession>A0A438FXF9</accession>
<gene>
    <name evidence="1" type="ORF">CK203_065945</name>
</gene>
<proteinExistence type="predicted"/>
<evidence type="ECO:0000313" key="2">
    <source>
        <dbReference type="Proteomes" id="UP000288805"/>
    </source>
</evidence>
<comment type="caution">
    <text evidence="1">The sequence shown here is derived from an EMBL/GenBank/DDBJ whole genome shotgun (WGS) entry which is preliminary data.</text>
</comment>
<dbReference type="EMBL" id="QGNW01000717">
    <property type="protein sequence ID" value="RVW64643.1"/>
    <property type="molecule type" value="Genomic_DNA"/>
</dbReference>
<protein>
    <submittedName>
        <fullName evidence="1">Uncharacterized protein</fullName>
    </submittedName>
</protein>
<sequence length="58" mass="6308">MLVEVAPWYAHIANYLVIGKVPKDNHESIAIGFLLAITFPKMATPCARVVIDVRGLGS</sequence>
<name>A0A438FXF9_VITVI</name>
<evidence type="ECO:0000313" key="1">
    <source>
        <dbReference type="EMBL" id="RVW64643.1"/>
    </source>
</evidence>
<reference evidence="1 2" key="1">
    <citation type="journal article" date="2018" name="PLoS Genet.">
        <title>Population sequencing reveals clonal diversity and ancestral inbreeding in the grapevine cultivar Chardonnay.</title>
        <authorList>
            <person name="Roach M.J."/>
            <person name="Johnson D.L."/>
            <person name="Bohlmann J."/>
            <person name="van Vuuren H.J."/>
            <person name="Jones S.J."/>
            <person name="Pretorius I.S."/>
            <person name="Schmidt S.A."/>
            <person name="Borneman A.R."/>
        </authorList>
    </citation>
    <scope>NUCLEOTIDE SEQUENCE [LARGE SCALE GENOMIC DNA]</scope>
    <source>
        <strain evidence="2">cv. Chardonnay</strain>
        <tissue evidence="1">Leaf</tissue>
    </source>
</reference>
<organism evidence="1 2">
    <name type="scientific">Vitis vinifera</name>
    <name type="common">Grape</name>
    <dbReference type="NCBI Taxonomy" id="29760"/>
    <lineage>
        <taxon>Eukaryota</taxon>
        <taxon>Viridiplantae</taxon>
        <taxon>Streptophyta</taxon>
        <taxon>Embryophyta</taxon>
        <taxon>Tracheophyta</taxon>
        <taxon>Spermatophyta</taxon>
        <taxon>Magnoliopsida</taxon>
        <taxon>eudicotyledons</taxon>
        <taxon>Gunneridae</taxon>
        <taxon>Pentapetalae</taxon>
        <taxon>rosids</taxon>
        <taxon>Vitales</taxon>
        <taxon>Vitaceae</taxon>
        <taxon>Viteae</taxon>
        <taxon>Vitis</taxon>
    </lineage>
</organism>